<dbReference type="Proteomes" id="UP000281098">
    <property type="component" value="Unassembled WGS sequence"/>
</dbReference>
<dbReference type="EMBL" id="VZOK01000011">
    <property type="protein sequence ID" value="KAB0639198.1"/>
    <property type="molecule type" value="Genomic_DNA"/>
</dbReference>
<comment type="caution">
    <text evidence="1">The sequence shown here is derived from an EMBL/GenBank/DDBJ whole genome shotgun (WGS) entry which is preliminary data.</text>
</comment>
<sequence>MPCPAGGAIIRQPTCAGRLRPPHRGNSIRIAVRNARLVCMRQSKRRSANPDRQETNTAIISRRMTCDAV</sequence>
<reference evidence="1 4" key="2">
    <citation type="submission" date="2019-09" db="EMBL/GenBank/DDBJ databases">
        <title>Draft genome sequences of 48 bacterial type strains from the CCUG.</title>
        <authorList>
            <person name="Tunovic T."/>
            <person name="Pineiro-Iglesias B."/>
            <person name="Unosson C."/>
            <person name="Inganas E."/>
            <person name="Ohlen M."/>
            <person name="Cardew S."/>
            <person name="Jensie-Markopoulos S."/>
            <person name="Salva-Serra F."/>
            <person name="Jaen-Luchoro D."/>
            <person name="Karlsson R."/>
            <person name="Svensson-Stadler L."/>
            <person name="Chun J."/>
            <person name="Moore E."/>
        </authorList>
    </citation>
    <scope>NUCLEOTIDE SEQUENCE [LARGE SCALE GENOMIC DNA]</scope>
    <source>
        <strain evidence="1 4">CCUG 65686</strain>
    </source>
</reference>
<reference evidence="2 3" key="1">
    <citation type="submission" date="2018-08" db="EMBL/GenBank/DDBJ databases">
        <title>Comparative analysis of Burkholderia isolates from Puerto Rico.</title>
        <authorList>
            <person name="Hall C."/>
            <person name="Sahl J."/>
            <person name="Wagner D."/>
        </authorList>
    </citation>
    <scope>NUCLEOTIDE SEQUENCE [LARGE SCALE GENOMIC DNA]</scope>
    <source>
        <strain evidence="2 3">Bp8966</strain>
    </source>
</reference>
<keyword evidence="3" id="KW-1185">Reference proteome</keyword>
<accession>A0A6L3MZV4</accession>
<evidence type="ECO:0000313" key="2">
    <source>
        <dbReference type="EMBL" id="RQY95374.1"/>
    </source>
</evidence>
<gene>
    <name evidence="2" type="ORF">DF017_09100</name>
    <name evidence="1" type="ORF">F7R25_09805</name>
</gene>
<evidence type="ECO:0000313" key="1">
    <source>
        <dbReference type="EMBL" id="KAB0639198.1"/>
    </source>
</evidence>
<evidence type="ECO:0000313" key="3">
    <source>
        <dbReference type="Proteomes" id="UP000281098"/>
    </source>
</evidence>
<dbReference type="AlphaFoldDB" id="A0A6L3MZV4"/>
<protein>
    <submittedName>
        <fullName evidence="1">Uncharacterized protein</fullName>
    </submittedName>
</protein>
<name>A0A6L3MZV4_9BURK</name>
<organism evidence="1 4">
    <name type="scientific">Burkholderia stagnalis</name>
    <dbReference type="NCBI Taxonomy" id="1503054"/>
    <lineage>
        <taxon>Bacteria</taxon>
        <taxon>Pseudomonadati</taxon>
        <taxon>Pseudomonadota</taxon>
        <taxon>Betaproteobacteria</taxon>
        <taxon>Burkholderiales</taxon>
        <taxon>Burkholderiaceae</taxon>
        <taxon>Burkholderia</taxon>
        <taxon>Burkholderia cepacia complex</taxon>
    </lineage>
</organism>
<proteinExistence type="predicted"/>
<dbReference type="Proteomes" id="UP000473470">
    <property type="component" value="Unassembled WGS sequence"/>
</dbReference>
<dbReference type="EMBL" id="QTPM01000008">
    <property type="protein sequence ID" value="RQY95374.1"/>
    <property type="molecule type" value="Genomic_DNA"/>
</dbReference>
<evidence type="ECO:0000313" key="4">
    <source>
        <dbReference type="Proteomes" id="UP000473470"/>
    </source>
</evidence>